<feature type="transmembrane region" description="Helical" evidence="7">
    <location>
        <begin position="115"/>
        <end position="135"/>
    </location>
</feature>
<protein>
    <submittedName>
        <fullName evidence="9">Threonine/serine exporter family protein</fullName>
    </submittedName>
</protein>
<feature type="domain" description="Threonine/serine exporter-like N-terminal" evidence="8">
    <location>
        <begin position="9"/>
        <end position="247"/>
    </location>
</feature>
<sequence>MEMKKVLKYAMEIGEWMLKSGAGVSRVEDTISRICKAYGAKEANVFSITSSIVTTIEDEEGEIITQTKRIRYYKTDFKKLDELNQLSRYMCKYLPEEEEVRERVLKIKNGNMITFLEEVIVSAVIAAAWTSFYGGGITEDVIATLSGALVTILARYLKILAPNEMVLNFLLSFFVASLAYVCASVGITQDYGKIIIGNIMLLVPGVAFVNALRDMIGGDMMSGILRVCESVLLAVFLAAGSFMALIFWGGVL</sequence>
<keyword evidence="5 7" id="KW-0472">Membrane</keyword>
<dbReference type="Proteomes" id="UP001482154">
    <property type="component" value="Unassembled WGS sequence"/>
</dbReference>
<keyword evidence="2" id="KW-1003">Cell membrane</keyword>
<proteinExistence type="inferred from homology"/>
<dbReference type="Pfam" id="PF06738">
    <property type="entry name" value="ThrE"/>
    <property type="match status" value="1"/>
</dbReference>
<dbReference type="InterPro" id="IPR010619">
    <property type="entry name" value="ThrE-like_N"/>
</dbReference>
<evidence type="ECO:0000259" key="8">
    <source>
        <dbReference type="Pfam" id="PF06738"/>
    </source>
</evidence>
<gene>
    <name evidence="9" type="ORF">AAAU51_12740</name>
</gene>
<organism evidence="9 10">
    <name type="scientific">Anaerostipes amylophilus</name>
    <dbReference type="NCBI Taxonomy" id="2981779"/>
    <lineage>
        <taxon>Bacteria</taxon>
        <taxon>Bacillati</taxon>
        <taxon>Bacillota</taxon>
        <taxon>Clostridia</taxon>
        <taxon>Lachnospirales</taxon>
        <taxon>Lachnospiraceae</taxon>
        <taxon>Anaerostipes</taxon>
    </lineage>
</organism>
<evidence type="ECO:0000256" key="4">
    <source>
        <dbReference type="ARBA" id="ARBA00022989"/>
    </source>
</evidence>
<keyword evidence="3 7" id="KW-0812">Transmembrane</keyword>
<feature type="transmembrane region" description="Helical" evidence="7">
    <location>
        <begin position="194"/>
        <end position="212"/>
    </location>
</feature>
<evidence type="ECO:0000256" key="6">
    <source>
        <dbReference type="ARBA" id="ARBA00034125"/>
    </source>
</evidence>
<comment type="subcellular location">
    <subcellularLocation>
        <location evidence="1">Cell membrane</location>
        <topology evidence="1">Multi-pass membrane protein</topology>
    </subcellularLocation>
</comment>
<dbReference type="RefSeq" id="WP_022375597.1">
    <property type="nucleotide sequence ID" value="NZ_JAOQJG010000002.1"/>
</dbReference>
<dbReference type="PANTHER" id="PTHR34390">
    <property type="entry name" value="UPF0442 PROTEIN YJJB-RELATED"/>
    <property type="match status" value="1"/>
</dbReference>
<comment type="caution">
    <text evidence="9">The sequence shown here is derived from an EMBL/GenBank/DDBJ whole genome shotgun (WGS) entry which is preliminary data.</text>
</comment>
<evidence type="ECO:0000256" key="5">
    <source>
        <dbReference type="ARBA" id="ARBA00023136"/>
    </source>
</evidence>
<comment type="similarity">
    <text evidence="6">Belongs to the ThrE exporter (TC 2.A.79) family.</text>
</comment>
<feature type="transmembrane region" description="Helical" evidence="7">
    <location>
        <begin position="169"/>
        <end position="188"/>
    </location>
</feature>
<feature type="transmembrane region" description="Helical" evidence="7">
    <location>
        <begin position="224"/>
        <end position="248"/>
    </location>
</feature>
<dbReference type="EMBL" id="JBBNIN010000028">
    <property type="protein sequence ID" value="MEQ2712020.1"/>
    <property type="molecule type" value="Genomic_DNA"/>
</dbReference>
<dbReference type="InterPro" id="IPR050539">
    <property type="entry name" value="ThrE_Dicarb/AminoAcid_Exp"/>
</dbReference>
<keyword evidence="4 7" id="KW-1133">Transmembrane helix</keyword>
<reference evidence="9 10" key="1">
    <citation type="submission" date="2024-04" db="EMBL/GenBank/DDBJ databases">
        <title>Human intestinal bacterial collection.</title>
        <authorList>
            <person name="Pauvert C."/>
            <person name="Hitch T.C.A."/>
            <person name="Clavel T."/>
        </authorList>
    </citation>
    <scope>NUCLEOTIDE SEQUENCE [LARGE SCALE GENOMIC DNA]</scope>
    <source>
        <strain evidence="9 10">CLA-AA-H249</strain>
    </source>
</reference>
<evidence type="ECO:0000313" key="9">
    <source>
        <dbReference type="EMBL" id="MEQ2712020.1"/>
    </source>
</evidence>
<evidence type="ECO:0000256" key="3">
    <source>
        <dbReference type="ARBA" id="ARBA00022692"/>
    </source>
</evidence>
<accession>A0ABV1IXR7</accession>
<dbReference type="PANTHER" id="PTHR34390:SF2">
    <property type="entry name" value="SUCCINATE TRANSPORTER SUBUNIT YJJP-RELATED"/>
    <property type="match status" value="1"/>
</dbReference>
<evidence type="ECO:0000256" key="1">
    <source>
        <dbReference type="ARBA" id="ARBA00004651"/>
    </source>
</evidence>
<name>A0ABV1IXR7_9FIRM</name>
<evidence type="ECO:0000313" key="10">
    <source>
        <dbReference type="Proteomes" id="UP001482154"/>
    </source>
</evidence>
<keyword evidence="10" id="KW-1185">Reference proteome</keyword>
<evidence type="ECO:0000256" key="7">
    <source>
        <dbReference type="SAM" id="Phobius"/>
    </source>
</evidence>
<evidence type="ECO:0000256" key="2">
    <source>
        <dbReference type="ARBA" id="ARBA00022475"/>
    </source>
</evidence>